<protein>
    <submittedName>
        <fullName evidence="1">Uncharacterized protein</fullName>
    </submittedName>
</protein>
<dbReference type="RefSeq" id="WP_127869326.1">
    <property type="nucleotide sequence ID" value="NZ_CAIZTI010000058.1"/>
</dbReference>
<reference evidence="1" key="1">
    <citation type="submission" date="2022-09" db="EMBL/GenBank/DDBJ databases">
        <title>Intensive care unit water sources are persistently colonized with multi-drug resistant bacteria and are the site of extensive horizontal gene transfer of antibiotic resistance genes.</title>
        <authorList>
            <person name="Diorio-Toth L."/>
        </authorList>
    </citation>
    <scope>NUCLEOTIDE SEQUENCE</scope>
    <source>
        <strain evidence="1">GD04139</strain>
    </source>
</reference>
<sequence>MSKAKIVGENTMLLTNPNNSLNASFANHKEQKMKKQITRLPKTLRFALISQLPKEPEHQYIL</sequence>
<gene>
    <name evidence="1" type="ORF">N7383_25985</name>
</gene>
<evidence type="ECO:0000313" key="2">
    <source>
        <dbReference type="Proteomes" id="UP001158360"/>
    </source>
</evidence>
<dbReference type="Proteomes" id="UP001158360">
    <property type="component" value="Unassembled WGS sequence"/>
</dbReference>
<comment type="caution">
    <text evidence="1">The sequence shown here is derived from an EMBL/GenBank/DDBJ whole genome shotgun (WGS) entry which is preliminary data.</text>
</comment>
<dbReference type="AlphaFoldDB" id="A0AAW6S9S9"/>
<accession>A0AAW6S9S9</accession>
<dbReference type="EMBL" id="JAODZM010000095">
    <property type="protein sequence ID" value="MDH0199075.1"/>
    <property type="molecule type" value="Genomic_DNA"/>
</dbReference>
<evidence type="ECO:0000313" key="1">
    <source>
        <dbReference type="EMBL" id="MDH0199075.1"/>
    </source>
</evidence>
<organism evidence="1 2">
    <name type="scientific">Enterobacter cloacae</name>
    <dbReference type="NCBI Taxonomy" id="550"/>
    <lineage>
        <taxon>Bacteria</taxon>
        <taxon>Pseudomonadati</taxon>
        <taxon>Pseudomonadota</taxon>
        <taxon>Gammaproteobacteria</taxon>
        <taxon>Enterobacterales</taxon>
        <taxon>Enterobacteriaceae</taxon>
        <taxon>Enterobacter</taxon>
        <taxon>Enterobacter cloacae complex</taxon>
    </lineage>
</organism>
<name>A0AAW6S9S9_ENTCL</name>
<proteinExistence type="predicted"/>